<dbReference type="AlphaFoldDB" id="A0A372G7D2"/>
<feature type="region of interest" description="Disordered" evidence="6">
    <location>
        <begin position="251"/>
        <end position="295"/>
    </location>
</feature>
<evidence type="ECO:0000256" key="1">
    <source>
        <dbReference type="ARBA" id="ARBA00005820"/>
    </source>
</evidence>
<protein>
    <submittedName>
        <fullName evidence="8">SARP family transcriptional regulator</fullName>
    </submittedName>
</protein>
<keyword evidence="4" id="KW-0804">Transcription</keyword>
<dbReference type="Pfam" id="PF03704">
    <property type="entry name" value="BTAD"/>
    <property type="match status" value="1"/>
</dbReference>
<dbReference type="PANTHER" id="PTHR35807:SF1">
    <property type="entry name" value="TRANSCRIPTIONAL REGULATOR REDD"/>
    <property type="match status" value="1"/>
</dbReference>
<dbReference type="GO" id="GO:0003677">
    <property type="term" value="F:DNA binding"/>
    <property type="evidence" value="ECO:0007669"/>
    <property type="project" value="UniProtKB-UniRule"/>
</dbReference>
<comment type="caution">
    <text evidence="8">The sequence shown here is derived from an EMBL/GenBank/DDBJ whole genome shotgun (WGS) entry which is preliminary data.</text>
</comment>
<dbReference type="CDD" id="cd15831">
    <property type="entry name" value="BTAD"/>
    <property type="match status" value="1"/>
</dbReference>
<comment type="similarity">
    <text evidence="1">Belongs to the AfsR/DnrI/RedD regulatory family.</text>
</comment>
<dbReference type="InterPro" id="IPR011990">
    <property type="entry name" value="TPR-like_helical_dom_sf"/>
</dbReference>
<feature type="DNA-binding region" description="OmpR/PhoB-type" evidence="5">
    <location>
        <begin position="1"/>
        <end position="98"/>
    </location>
</feature>
<organism evidence="8 9">
    <name type="scientific">Actinomadura spongiicola</name>
    <dbReference type="NCBI Taxonomy" id="2303421"/>
    <lineage>
        <taxon>Bacteria</taxon>
        <taxon>Bacillati</taxon>
        <taxon>Actinomycetota</taxon>
        <taxon>Actinomycetes</taxon>
        <taxon>Streptosporangiales</taxon>
        <taxon>Thermomonosporaceae</taxon>
        <taxon>Actinomadura</taxon>
    </lineage>
</organism>
<keyword evidence="9" id="KW-1185">Reference proteome</keyword>
<dbReference type="Gene3D" id="1.25.40.10">
    <property type="entry name" value="Tetratricopeptide repeat domain"/>
    <property type="match status" value="1"/>
</dbReference>
<dbReference type="InterPro" id="IPR001867">
    <property type="entry name" value="OmpR/PhoB-type_DNA-bd"/>
</dbReference>
<keyword evidence="2" id="KW-0805">Transcription regulation</keyword>
<reference evidence="8 9" key="1">
    <citation type="submission" date="2018-08" db="EMBL/GenBank/DDBJ databases">
        <title>Actinomadura spongicola sp. nov., isolated from marine sponge Leucetta chagosensis.</title>
        <authorList>
            <person name="Li L."/>
            <person name="Lin H.W."/>
        </authorList>
    </citation>
    <scope>NUCLEOTIDE SEQUENCE [LARGE SCALE GENOMIC DNA]</scope>
    <source>
        <strain evidence="8 9">LHW52907</strain>
    </source>
</reference>
<evidence type="ECO:0000313" key="9">
    <source>
        <dbReference type="Proteomes" id="UP000262882"/>
    </source>
</evidence>
<dbReference type="Gene3D" id="1.10.10.10">
    <property type="entry name" value="Winged helix-like DNA-binding domain superfamily/Winged helix DNA-binding domain"/>
    <property type="match status" value="1"/>
</dbReference>
<proteinExistence type="inferred from homology"/>
<dbReference type="SMART" id="SM01043">
    <property type="entry name" value="BTAD"/>
    <property type="match status" value="1"/>
</dbReference>
<evidence type="ECO:0000256" key="4">
    <source>
        <dbReference type="ARBA" id="ARBA00023163"/>
    </source>
</evidence>
<evidence type="ECO:0000256" key="5">
    <source>
        <dbReference type="PROSITE-ProRule" id="PRU01091"/>
    </source>
</evidence>
<dbReference type="InterPro" id="IPR051677">
    <property type="entry name" value="AfsR-DnrI-RedD_regulator"/>
</dbReference>
<dbReference type="SUPFAM" id="SSF48452">
    <property type="entry name" value="TPR-like"/>
    <property type="match status" value="1"/>
</dbReference>
<accession>A0A372G7D2</accession>
<keyword evidence="3 5" id="KW-0238">DNA-binding</keyword>
<evidence type="ECO:0000256" key="6">
    <source>
        <dbReference type="SAM" id="MobiDB-lite"/>
    </source>
</evidence>
<dbReference type="InterPro" id="IPR016032">
    <property type="entry name" value="Sig_transdc_resp-reg_C-effctor"/>
</dbReference>
<name>A0A372G7D2_9ACTN</name>
<evidence type="ECO:0000256" key="3">
    <source>
        <dbReference type="ARBA" id="ARBA00023125"/>
    </source>
</evidence>
<sequence length="295" mass="32199">MLHYKLLGPLEVAGGGSAFAPTAPRVLNTLALLLVRGGRVVPLDTIIEELWGDDPPRSAARTAQTYVYQIRRWLTADATAAEDEDVLLTRPPGYLLRVAPEQLDLSRFDRLLAEGRALLQGGRAADAVDPLCRALELWTGPPMANVELGRVLESHAAALDEHRAHALNLRIEAELRLGRHRELIGELRSLVALKPYDEWYHTLLVCALARSGRRYDALEAFHTARHLLAEDLGLSPSPELSEVHTAVLQGEQPRTPPACAGDRTAAPTGPGAVNRIVPRPRPPRRAGLPSAQPVH</sequence>
<feature type="domain" description="OmpR/PhoB-type" evidence="7">
    <location>
        <begin position="1"/>
        <end position="98"/>
    </location>
</feature>
<dbReference type="SUPFAM" id="SSF46894">
    <property type="entry name" value="C-terminal effector domain of the bipartite response regulators"/>
    <property type="match status" value="1"/>
</dbReference>
<dbReference type="GO" id="GO:0006355">
    <property type="term" value="P:regulation of DNA-templated transcription"/>
    <property type="evidence" value="ECO:0007669"/>
    <property type="project" value="InterPro"/>
</dbReference>
<dbReference type="InterPro" id="IPR005158">
    <property type="entry name" value="BTAD"/>
</dbReference>
<dbReference type="PANTHER" id="PTHR35807">
    <property type="entry name" value="TRANSCRIPTIONAL REGULATOR REDD-RELATED"/>
    <property type="match status" value="1"/>
</dbReference>
<dbReference type="Proteomes" id="UP000262882">
    <property type="component" value="Unassembled WGS sequence"/>
</dbReference>
<dbReference type="Pfam" id="PF00486">
    <property type="entry name" value="Trans_reg_C"/>
    <property type="match status" value="1"/>
</dbReference>
<evidence type="ECO:0000259" key="7">
    <source>
        <dbReference type="PROSITE" id="PS51755"/>
    </source>
</evidence>
<dbReference type="EMBL" id="QVNQ01000014">
    <property type="protein sequence ID" value="RFS81298.1"/>
    <property type="molecule type" value="Genomic_DNA"/>
</dbReference>
<dbReference type="SMART" id="SM00862">
    <property type="entry name" value="Trans_reg_C"/>
    <property type="match status" value="1"/>
</dbReference>
<dbReference type="OrthoDB" id="4054020at2"/>
<evidence type="ECO:0000313" key="8">
    <source>
        <dbReference type="EMBL" id="RFS81298.1"/>
    </source>
</evidence>
<gene>
    <name evidence="8" type="ORF">D0T12_32145</name>
</gene>
<evidence type="ECO:0000256" key="2">
    <source>
        <dbReference type="ARBA" id="ARBA00023015"/>
    </source>
</evidence>
<dbReference type="RefSeq" id="WP_117404519.1">
    <property type="nucleotide sequence ID" value="NZ_QVNQ01000014.1"/>
</dbReference>
<dbReference type="PROSITE" id="PS51755">
    <property type="entry name" value="OMPR_PHOB"/>
    <property type="match status" value="1"/>
</dbReference>
<dbReference type="InterPro" id="IPR036388">
    <property type="entry name" value="WH-like_DNA-bd_sf"/>
</dbReference>
<dbReference type="GO" id="GO:0000160">
    <property type="term" value="P:phosphorelay signal transduction system"/>
    <property type="evidence" value="ECO:0007669"/>
    <property type="project" value="InterPro"/>
</dbReference>